<evidence type="ECO:0000256" key="9">
    <source>
        <dbReference type="SAM" id="MobiDB-lite"/>
    </source>
</evidence>
<dbReference type="PANTHER" id="PTHR14865:SF2">
    <property type="entry name" value="CST COMPLEX SUBUNIT CTC1"/>
    <property type="match status" value="1"/>
</dbReference>
<keyword evidence="11" id="KW-1185">Reference proteome</keyword>
<dbReference type="OrthoDB" id="2314520at2759"/>
<evidence type="ECO:0000313" key="10">
    <source>
        <dbReference type="EMBL" id="KAJ7385466.1"/>
    </source>
</evidence>
<reference evidence="10" key="1">
    <citation type="submission" date="2023-01" db="EMBL/GenBank/DDBJ databases">
        <title>Genome assembly of the deep-sea coral Lophelia pertusa.</title>
        <authorList>
            <person name="Herrera S."/>
            <person name="Cordes E."/>
        </authorList>
    </citation>
    <scope>NUCLEOTIDE SEQUENCE</scope>
    <source>
        <strain evidence="10">USNM1676648</strain>
        <tissue evidence="10">Polyp</tissue>
    </source>
</reference>
<comment type="caution">
    <text evidence="10">The sequence shown here is derived from an EMBL/GenBank/DDBJ whole genome shotgun (WGS) entry which is preliminary data.</text>
</comment>
<evidence type="ECO:0000256" key="1">
    <source>
        <dbReference type="ARBA" id="ARBA00004123"/>
    </source>
</evidence>
<proteinExistence type="inferred from homology"/>
<evidence type="ECO:0000256" key="5">
    <source>
        <dbReference type="ARBA" id="ARBA00022454"/>
    </source>
</evidence>
<comment type="similarity">
    <text evidence="3">Belongs to the CTC1 family.</text>
</comment>
<dbReference type="GO" id="GO:0042162">
    <property type="term" value="F:telomeric DNA binding"/>
    <property type="evidence" value="ECO:0007669"/>
    <property type="project" value="TreeGrafter"/>
</dbReference>
<evidence type="ECO:0000313" key="11">
    <source>
        <dbReference type="Proteomes" id="UP001163046"/>
    </source>
</evidence>
<dbReference type="GO" id="GO:0045740">
    <property type="term" value="P:positive regulation of DNA replication"/>
    <property type="evidence" value="ECO:0007669"/>
    <property type="project" value="TreeGrafter"/>
</dbReference>
<keyword evidence="8" id="KW-0539">Nucleus</keyword>
<dbReference type="Proteomes" id="UP001163046">
    <property type="component" value="Unassembled WGS sequence"/>
</dbReference>
<name>A0A9X0D3S3_9CNID</name>
<evidence type="ECO:0000256" key="7">
    <source>
        <dbReference type="ARBA" id="ARBA00023125"/>
    </source>
</evidence>
<keyword evidence="6" id="KW-0779">Telomere</keyword>
<feature type="region of interest" description="Disordered" evidence="9">
    <location>
        <begin position="1"/>
        <end position="63"/>
    </location>
</feature>
<evidence type="ECO:0000256" key="3">
    <source>
        <dbReference type="ARBA" id="ARBA00006332"/>
    </source>
</evidence>
<comment type="subcellular location">
    <subcellularLocation>
        <location evidence="2">Chromosome</location>
        <location evidence="2">Telomere</location>
    </subcellularLocation>
    <subcellularLocation>
        <location evidence="1">Nucleus</location>
    </subcellularLocation>
</comment>
<keyword evidence="5" id="KW-0158">Chromosome</keyword>
<gene>
    <name evidence="10" type="primary">CTC1_2</name>
    <name evidence="10" type="ORF">OS493_016550</name>
</gene>
<evidence type="ECO:0000256" key="8">
    <source>
        <dbReference type="ARBA" id="ARBA00023242"/>
    </source>
</evidence>
<dbReference type="GO" id="GO:1990879">
    <property type="term" value="C:CST complex"/>
    <property type="evidence" value="ECO:0007669"/>
    <property type="project" value="TreeGrafter"/>
</dbReference>
<evidence type="ECO:0000256" key="6">
    <source>
        <dbReference type="ARBA" id="ARBA00022895"/>
    </source>
</evidence>
<keyword evidence="7" id="KW-0238">DNA-binding</keyword>
<dbReference type="Pfam" id="PF15489">
    <property type="entry name" value="CTC1"/>
    <property type="match status" value="1"/>
</dbReference>
<dbReference type="InterPro" id="IPR029156">
    <property type="entry name" value="CTC1"/>
</dbReference>
<accession>A0A9X0D3S3</accession>
<dbReference type="PANTHER" id="PTHR14865">
    <property type="entry name" value="CST COMPLEX SUBUNIT CTC1"/>
    <property type="match status" value="1"/>
</dbReference>
<sequence length="453" mass="50707">MYSKIERNDNEQGESTCKRPRTAKEQDDLNHKTISESLDMTSGKAPDETKNVQPPKPRPPVNMSYTGVITKCIKPEAGVFELDGKKPSANLGRGLRVGAHVTTHNVHLCKKGKKTLGLCCCTQSTVRVIKFSPLASSWKSFSPCESPLALLGQVSWSLTLQNSTGRKPGRDSKKESVLELLLSFIKHNSAAATKAPSRNIYDEFFELPHECHPNTASVLTFPWLPTVKEFLDAVSENSCDKPWLSGLLSNTTTATQEKEEWMYKIVTQECFKHPLILVGCLRSYSKTGQLQLFDQTGEIACMIAPGGQQSTGHDCTTDCCKKESNNGKSSNCPYAQTWHSDAMVQINTFEVVMEKFQSKNLVHEDFAGDTNRIYLQFSFDNAEILIPAKDTCRIEDCERQKNCSGKRKENSESSAKFERLDKDLNASLDKKSNGFMCKIFSWCETARLQHFVK</sequence>
<dbReference type="GO" id="GO:0003697">
    <property type="term" value="F:single-stranded DNA binding"/>
    <property type="evidence" value="ECO:0007669"/>
    <property type="project" value="InterPro"/>
</dbReference>
<dbReference type="GO" id="GO:0010833">
    <property type="term" value="P:telomere maintenance via telomere lengthening"/>
    <property type="evidence" value="ECO:0007669"/>
    <property type="project" value="TreeGrafter"/>
</dbReference>
<dbReference type="AlphaFoldDB" id="A0A9X0D3S3"/>
<organism evidence="10 11">
    <name type="scientific">Desmophyllum pertusum</name>
    <dbReference type="NCBI Taxonomy" id="174260"/>
    <lineage>
        <taxon>Eukaryota</taxon>
        <taxon>Metazoa</taxon>
        <taxon>Cnidaria</taxon>
        <taxon>Anthozoa</taxon>
        <taxon>Hexacorallia</taxon>
        <taxon>Scleractinia</taxon>
        <taxon>Caryophylliina</taxon>
        <taxon>Caryophylliidae</taxon>
        <taxon>Desmophyllum</taxon>
    </lineage>
</organism>
<dbReference type="EMBL" id="MU825881">
    <property type="protein sequence ID" value="KAJ7385466.1"/>
    <property type="molecule type" value="Genomic_DNA"/>
</dbReference>
<evidence type="ECO:0000256" key="2">
    <source>
        <dbReference type="ARBA" id="ARBA00004574"/>
    </source>
</evidence>
<feature type="compositionally biased region" description="Basic and acidic residues" evidence="9">
    <location>
        <begin position="22"/>
        <end position="34"/>
    </location>
</feature>
<evidence type="ECO:0000256" key="4">
    <source>
        <dbReference type="ARBA" id="ARBA00016175"/>
    </source>
</evidence>
<feature type="compositionally biased region" description="Basic and acidic residues" evidence="9">
    <location>
        <begin position="1"/>
        <end position="10"/>
    </location>
</feature>
<dbReference type="InterPro" id="IPR042617">
    <property type="entry name" value="CTC1-like"/>
</dbReference>
<protein>
    <recommendedName>
        <fullName evidence="4">CST complex subunit CTC1</fullName>
    </recommendedName>
</protein>